<sequence length="232" mass="23808">MTRQNACLLLAASALAASALLAGCGDDVTPAAAADDTPAAPALTTEALLTDADTVYSDGADWFRTGAGEGDGQSVLNPCAEQALAGTGATSVVRGDYELRNSEPGAPGVEGDSLVQVVARYDDEAAATQAWSTVNGWLEECAARPAELTDYRALQTRKVAVPGADAVITDSHLGPVAEELDPTGDAAYIMETGVLRKGTELVVLTSVVVGQDYDFAGPTPVEQMLPRAAARL</sequence>
<evidence type="ECO:0000313" key="2">
    <source>
        <dbReference type="EMBL" id="KAB2809531.1"/>
    </source>
</evidence>
<comment type="caution">
    <text evidence="2">The sequence shown here is derived from an EMBL/GenBank/DDBJ whole genome shotgun (WGS) entry which is preliminary data.</text>
</comment>
<feature type="chain" id="PRO_5039408060" description="Sensor domain-containing protein" evidence="1">
    <location>
        <begin position="23"/>
        <end position="232"/>
    </location>
</feature>
<gene>
    <name evidence="2" type="ORF">F9L07_21195</name>
</gene>
<feature type="signal peptide" evidence="1">
    <location>
        <begin position="1"/>
        <end position="22"/>
    </location>
</feature>
<evidence type="ECO:0000256" key="1">
    <source>
        <dbReference type="SAM" id="SignalP"/>
    </source>
</evidence>
<dbReference type="AlphaFoldDB" id="A0A7J5DW60"/>
<organism evidence="2 3">
    <name type="scientific">Nocardioides simplex</name>
    <name type="common">Arthrobacter simplex</name>
    <dbReference type="NCBI Taxonomy" id="2045"/>
    <lineage>
        <taxon>Bacteria</taxon>
        <taxon>Bacillati</taxon>
        <taxon>Actinomycetota</taxon>
        <taxon>Actinomycetes</taxon>
        <taxon>Propionibacteriales</taxon>
        <taxon>Nocardioidaceae</taxon>
        <taxon>Pimelobacter</taxon>
    </lineage>
</organism>
<dbReference type="RefSeq" id="WP_151581708.1">
    <property type="nucleotide sequence ID" value="NZ_WBVM01000002.1"/>
</dbReference>
<protein>
    <recommendedName>
        <fullName evidence="4">Sensor domain-containing protein</fullName>
    </recommendedName>
</protein>
<evidence type="ECO:0000313" key="3">
    <source>
        <dbReference type="Proteomes" id="UP000449906"/>
    </source>
</evidence>
<evidence type="ECO:0008006" key="4">
    <source>
        <dbReference type="Google" id="ProtNLM"/>
    </source>
</evidence>
<proteinExistence type="predicted"/>
<accession>A0A7J5DW60</accession>
<dbReference type="PROSITE" id="PS51257">
    <property type="entry name" value="PROKAR_LIPOPROTEIN"/>
    <property type="match status" value="1"/>
</dbReference>
<keyword evidence="1" id="KW-0732">Signal</keyword>
<dbReference type="EMBL" id="WBVM01000002">
    <property type="protein sequence ID" value="KAB2809531.1"/>
    <property type="molecule type" value="Genomic_DNA"/>
</dbReference>
<dbReference type="Proteomes" id="UP000449906">
    <property type="component" value="Unassembled WGS sequence"/>
</dbReference>
<name>A0A7J5DW60_NOCSI</name>
<reference evidence="2 3" key="1">
    <citation type="submission" date="2019-09" db="EMBL/GenBank/DDBJ databases">
        <title>Pimelobacter sp. isolated from Paulinella.</title>
        <authorList>
            <person name="Jeong S.E."/>
        </authorList>
    </citation>
    <scope>NUCLEOTIDE SEQUENCE [LARGE SCALE GENOMIC DNA]</scope>
    <source>
        <strain evidence="2 3">Pch-N</strain>
    </source>
</reference>